<evidence type="ECO:0000256" key="7">
    <source>
        <dbReference type="ARBA" id="ARBA00022763"/>
    </source>
</evidence>
<feature type="non-terminal residue" evidence="15">
    <location>
        <position position="188"/>
    </location>
</feature>
<dbReference type="PANTHER" id="PTHR42944:SF1">
    <property type="entry name" value="ADENINE DNA GLYCOSYLASE"/>
    <property type="match status" value="1"/>
</dbReference>
<feature type="domain" description="HhH-GPD" evidence="14">
    <location>
        <begin position="48"/>
        <end position="181"/>
    </location>
</feature>
<dbReference type="GO" id="GO:0006284">
    <property type="term" value="P:base-excision repair"/>
    <property type="evidence" value="ECO:0007669"/>
    <property type="project" value="InterPro"/>
</dbReference>
<reference evidence="15" key="2">
    <citation type="journal article" date="2014" name="ISME J.">
        <title>Microbial stratification in low pH oxic and suboxic macroscopic growths along an acid mine drainage.</title>
        <authorList>
            <person name="Mendez-Garcia C."/>
            <person name="Mesa V."/>
            <person name="Sprenger R.R."/>
            <person name="Richter M."/>
            <person name="Diez M.S."/>
            <person name="Solano J."/>
            <person name="Bargiela R."/>
            <person name="Golyshina O.V."/>
            <person name="Manteca A."/>
            <person name="Ramos J.L."/>
            <person name="Gallego J.R."/>
            <person name="Llorente I."/>
            <person name="Martins Dos Santos V.A."/>
            <person name="Jensen O.N."/>
            <person name="Pelaez A.I."/>
            <person name="Sanchez J."/>
            <person name="Ferrer M."/>
        </authorList>
    </citation>
    <scope>NUCLEOTIDE SEQUENCE</scope>
</reference>
<proteinExistence type="inferred from homology"/>
<reference evidence="15" key="1">
    <citation type="submission" date="2013-08" db="EMBL/GenBank/DDBJ databases">
        <authorList>
            <person name="Mendez C."/>
            <person name="Richter M."/>
            <person name="Ferrer M."/>
            <person name="Sanchez J."/>
        </authorList>
    </citation>
    <scope>NUCLEOTIDE SEQUENCE</scope>
</reference>
<sequence>VAQSTDPFSVPLPFDPVRALLSWYDANRRELPWRQGRDPYRIWVSEIMLQQTTVTTVLRYYDRFLGHFPDVGALASADIAQVLKLWEGLGYYQRARNLHHSANLVSASGAFPDTVEGWMALPGIGRSTAGAIFSISRDRWAPILDANVRRVVERFFSVEEGGSGKRTPPLGALRLVRPGKSPARRHKP</sequence>
<evidence type="ECO:0000256" key="2">
    <source>
        <dbReference type="ARBA" id="ARBA00001966"/>
    </source>
</evidence>
<evidence type="ECO:0000256" key="8">
    <source>
        <dbReference type="ARBA" id="ARBA00022801"/>
    </source>
</evidence>
<keyword evidence="11" id="KW-0234">DNA repair</keyword>
<dbReference type="Gene3D" id="1.10.340.30">
    <property type="entry name" value="Hypothetical protein, domain 2"/>
    <property type="match status" value="1"/>
</dbReference>
<evidence type="ECO:0000256" key="9">
    <source>
        <dbReference type="ARBA" id="ARBA00023004"/>
    </source>
</evidence>
<dbReference type="SUPFAM" id="SSF48150">
    <property type="entry name" value="DNA-glycosylase"/>
    <property type="match status" value="1"/>
</dbReference>
<evidence type="ECO:0000313" key="15">
    <source>
        <dbReference type="EMBL" id="EQD26733.1"/>
    </source>
</evidence>
<dbReference type="AlphaFoldDB" id="T0Y165"/>
<gene>
    <name evidence="15" type="ORF">B1A_21787</name>
</gene>
<evidence type="ECO:0000256" key="1">
    <source>
        <dbReference type="ARBA" id="ARBA00000843"/>
    </source>
</evidence>
<comment type="caution">
    <text evidence="15">The sequence shown here is derived from an EMBL/GenBank/DDBJ whole genome shotgun (WGS) entry which is preliminary data.</text>
</comment>
<protein>
    <recommendedName>
        <fullName evidence="5">Adenine DNA glycosylase</fullName>
        <ecNumber evidence="4">3.2.2.31</ecNumber>
    </recommendedName>
</protein>
<dbReference type="GO" id="GO:0051536">
    <property type="term" value="F:iron-sulfur cluster binding"/>
    <property type="evidence" value="ECO:0007669"/>
    <property type="project" value="UniProtKB-KW"/>
</dbReference>
<dbReference type="GO" id="GO:0035485">
    <property type="term" value="F:adenine/guanine mispair binding"/>
    <property type="evidence" value="ECO:0007669"/>
    <property type="project" value="TreeGrafter"/>
</dbReference>
<comment type="catalytic activity">
    <reaction evidence="1">
        <text>Hydrolyzes free adenine bases from 7,8-dihydro-8-oxoguanine:adenine mismatched double-stranded DNA, leaving an apurinic site.</text>
        <dbReference type="EC" id="3.2.2.31"/>
    </reaction>
</comment>
<dbReference type="CDD" id="cd00056">
    <property type="entry name" value="ENDO3c"/>
    <property type="match status" value="1"/>
</dbReference>
<dbReference type="GO" id="GO:0000701">
    <property type="term" value="F:purine-specific mismatch base pair DNA N-glycosylase activity"/>
    <property type="evidence" value="ECO:0007669"/>
    <property type="project" value="UniProtKB-EC"/>
</dbReference>
<dbReference type="SMART" id="SM00478">
    <property type="entry name" value="ENDO3c"/>
    <property type="match status" value="1"/>
</dbReference>
<dbReference type="Pfam" id="PF00633">
    <property type="entry name" value="HHH"/>
    <property type="match status" value="1"/>
</dbReference>
<dbReference type="GO" id="GO:0034039">
    <property type="term" value="F:8-oxo-7,8-dihydroguanine DNA N-glycosylase activity"/>
    <property type="evidence" value="ECO:0007669"/>
    <property type="project" value="TreeGrafter"/>
</dbReference>
<keyword evidence="8" id="KW-0378">Hydrolase</keyword>
<evidence type="ECO:0000256" key="6">
    <source>
        <dbReference type="ARBA" id="ARBA00022723"/>
    </source>
</evidence>
<evidence type="ECO:0000259" key="14">
    <source>
        <dbReference type="SMART" id="SM00478"/>
    </source>
</evidence>
<dbReference type="GO" id="GO:0046872">
    <property type="term" value="F:metal ion binding"/>
    <property type="evidence" value="ECO:0007669"/>
    <property type="project" value="UniProtKB-KW"/>
</dbReference>
<dbReference type="GO" id="GO:0032357">
    <property type="term" value="F:oxidized purine DNA binding"/>
    <property type="evidence" value="ECO:0007669"/>
    <property type="project" value="TreeGrafter"/>
</dbReference>
<dbReference type="InterPro" id="IPR044298">
    <property type="entry name" value="MIG/MutY"/>
</dbReference>
<keyword evidence="7" id="KW-0227">DNA damage</keyword>
<keyword evidence="10" id="KW-0411">Iron-sulfur</keyword>
<evidence type="ECO:0000256" key="4">
    <source>
        <dbReference type="ARBA" id="ARBA00012045"/>
    </source>
</evidence>
<evidence type="ECO:0000256" key="11">
    <source>
        <dbReference type="ARBA" id="ARBA00023204"/>
    </source>
</evidence>
<organism evidence="15">
    <name type="scientific">mine drainage metagenome</name>
    <dbReference type="NCBI Taxonomy" id="410659"/>
    <lineage>
        <taxon>unclassified sequences</taxon>
        <taxon>metagenomes</taxon>
        <taxon>ecological metagenomes</taxon>
    </lineage>
</organism>
<name>T0Y165_9ZZZZ</name>
<feature type="non-terminal residue" evidence="15">
    <location>
        <position position="1"/>
    </location>
</feature>
<dbReference type="InterPro" id="IPR000445">
    <property type="entry name" value="HhH_motif"/>
</dbReference>
<dbReference type="EMBL" id="AUZX01016104">
    <property type="protein sequence ID" value="EQD26733.1"/>
    <property type="molecule type" value="Genomic_DNA"/>
</dbReference>
<evidence type="ECO:0000256" key="5">
    <source>
        <dbReference type="ARBA" id="ARBA00022023"/>
    </source>
</evidence>
<dbReference type="Pfam" id="PF00730">
    <property type="entry name" value="HhH-GPD"/>
    <property type="match status" value="1"/>
</dbReference>
<dbReference type="EC" id="3.2.2.31" evidence="4"/>
<evidence type="ECO:0000256" key="10">
    <source>
        <dbReference type="ARBA" id="ARBA00023014"/>
    </source>
</evidence>
<dbReference type="InterPro" id="IPR011257">
    <property type="entry name" value="DNA_glycosylase"/>
</dbReference>
<evidence type="ECO:0000256" key="3">
    <source>
        <dbReference type="ARBA" id="ARBA00008343"/>
    </source>
</evidence>
<dbReference type="PANTHER" id="PTHR42944">
    <property type="entry name" value="ADENINE DNA GLYCOSYLASE"/>
    <property type="match status" value="1"/>
</dbReference>
<evidence type="ECO:0000256" key="13">
    <source>
        <dbReference type="SAM" id="MobiDB-lite"/>
    </source>
</evidence>
<evidence type="ECO:0000256" key="12">
    <source>
        <dbReference type="ARBA" id="ARBA00023295"/>
    </source>
</evidence>
<comment type="cofactor">
    <cofactor evidence="2">
        <name>[4Fe-4S] cluster</name>
        <dbReference type="ChEBI" id="CHEBI:49883"/>
    </cofactor>
</comment>
<keyword evidence="12" id="KW-0326">Glycosidase</keyword>
<feature type="region of interest" description="Disordered" evidence="13">
    <location>
        <begin position="160"/>
        <end position="188"/>
    </location>
</feature>
<dbReference type="InterPro" id="IPR003265">
    <property type="entry name" value="HhH-GPD_domain"/>
</dbReference>
<keyword evidence="9" id="KW-0408">Iron</keyword>
<dbReference type="GO" id="GO:0006298">
    <property type="term" value="P:mismatch repair"/>
    <property type="evidence" value="ECO:0007669"/>
    <property type="project" value="TreeGrafter"/>
</dbReference>
<keyword evidence="6" id="KW-0479">Metal-binding</keyword>
<comment type="similarity">
    <text evidence="3">Belongs to the Nth/MutY family.</text>
</comment>
<accession>T0Y165</accession>